<dbReference type="EMBL" id="JAAOIW010000012">
    <property type="protein sequence ID" value="NHN33563.1"/>
    <property type="molecule type" value="Genomic_DNA"/>
</dbReference>
<name>A0ABX0JC82_9BACL</name>
<evidence type="ECO:0000313" key="3">
    <source>
        <dbReference type="Proteomes" id="UP001165962"/>
    </source>
</evidence>
<keyword evidence="3" id="KW-1185">Reference proteome</keyword>
<feature type="region of interest" description="Disordered" evidence="1">
    <location>
        <begin position="1"/>
        <end position="22"/>
    </location>
</feature>
<feature type="compositionally biased region" description="Basic and acidic residues" evidence="1">
    <location>
        <begin position="1"/>
        <end position="14"/>
    </location>
</feature>
<reference evidence="2" key="1">
    <citation type="submission" date="2020-03" db="EMBL/GenBank/DDBJ databases">
        <title>Draft sequencing of Paenibacilllus sp. S3N08.</title>
        <authorList>
            <person name="Kim D.-U."/>
        </authorList>
    </citation>
    <scope>NUCLEOTIDE SEQUENCE</scope>
    <source>
        <strain evidence="2">S3N08</strain>
    </source>
</reference>
<dbReference type="RefSeq" id="WP_166153863.1">
    <property type="nucleotide sequence ID" value="NZ_JAAOIW010000012.1"/>
</dbReference>
<organism evidence="2 3">
    <name type="scientific">Paenibacillus agricola</name>
    <dbReference type="NCBI Taxonomy" id="2716264"/>
    <lineage>
        <taxon>Bacteria</taxon>
        <taxon>Bacillati</taxon>
        <taxon>Bacillota</taxon>
        <taxon>Bacilli</taxon>
        <taxon>Bacillales</taxon>
        <taxon>Paenibacillaceae</taxon>
        <taxon>Paenibacillus</taxon>
    </lineage>
</organism>
<evidence type="ECO:0000313" key="2">
    <source>
        <dbReference type="EMBL" id="NHN33563.1"/>
    </source>
</evidence>
<evidence type="ECO:0000256" key="1">
    <source>
        <dbReference type="SAM" id="MobiDB-lite"/>
    </source>
</evidence>
<gene>
    <name evidence="2" type="ORF">G9U52_27480</name>
</gene>
<comment type="caution">
    <text evidence="2">The sequence shown here is derived from an EMBL/GenBank/DDBJ whole genome shotgun (WGS) entry which is preliminary data.</text>
</comment>
<accession>A0ABX0JC82</accession>
<dbReference type="Proteomes" id="UP001165962">
    <property type="component" value="Unassembled WGS sequence"/>
</dbReference>
<sequence length="74" mass="8138">MQRQREPGATERKSGSGFSDNLKAQQVGCTTIRLHPGYASMCAVERLKKPEVKAEMVTGLSMIFLPGKTVNNQE</sequence>
<protein>
    <submittedName>
        <fullName evidence="2">Uncharacterized protein</fullName>
    </submittedName>
</protein>
<proteinExistence type="predicted"/>